<organism evidence="9 10">
    <name type="scientific">Natrarchaeobius chitinivorans</name>
    <dbReference type="NCBI Taxonomy" id="1679083"/>
    <lineage>
        <taxon>Archaea</taxon>
        <taxon>Methanobacteriati</taxon>
        <taxon>Methanobacteriota</taxon>
        <taxon>Stenosarchaea group</taxon>
        <taxon>Halobacteria</taxon>
        <taxon>Halobacteriales</taxon>
        <taxon>Natrialbaceae</taxon>
        <taxon>Natrarchaeobius</taxon>
    </lineage>
</organism>
<protein>
    <submittedName>
        <fullName evidence="9">ABC transporter permease subunit</fullName>
    </submittedName>
</protein>
<comment type="caution">
    <text evidence="9">The sequence shown here is derived from an EMBL/GenBank/DDBJ whole genome shotgun (WGS) entry which is preliminary data.</text>
</comment>
<accession>A0A3N6LWB0</accession>
<dbReference type="PANTHER" id="PTHR30151">
    <property type="entry name" value="ALKANE SULFONATE ABC TRANSPORTER-RELATED, MEMBRANE SUBUNIT"/>
    <property type="match status" value="1"/>
</dbReference>
<feature type="transmembrane region" description="Helical" evidence="7">
    <location>
        <begin position="28"/>
        <end position="49"/>
    </location>
</feature>
<evidence type="ECO:0000313" key="10">
    <source>
        <dbReference type="Proteomes" id="UP000282323"/>
    </source>
</evidence>
<keyword evidence="6 7" id="KW-0472">Membrane</keyword>
<dbReference type="RefSeq" id="WP_124195551.1">
    <property type="nucleotide sequence ID" value="NZ_REGA01000007.1"/>
</dbReference>
<feature type="transmembrane region" description="Helical" evidence="7">
    <location>
        <begin position="245"/>
        <end position="264"/>
    </location>
</feature>
<dbReference type="InterPro" id="IPR000515">
    <property type="entry name" value="MetI-like"/>
</dbReference>
<evidence type="ECO:0000256" key="5">
    <source>
        <dbReference type="ARBA" id="ARBA00022989"/>
    </source>
</evidence>
<dbReference type="OrthoDB" id="50379at2157"/>
<evidence type="ECO:0000256" key="7">
    <source>
        <dbReference type="RuleBase" id="RU363032"/>
    </source>
</evidence>
<comment type="similarity">
    <text evidence="7">Belongs to the binding-protein-dependent transport system permease family.</text>
</comment>
<evidence type="ECO:0000256" key="1">
    <source>
        <dbReference type="ARBA" id="ARBA00004651"/>
    </source>
</evidence>
<keyword evidence="10" id="KW-1185">Reference proteome</keyword>
<reference evidence="9 10" key="1">
    <citation type="submission" date="2018-10" db="EMBL/GenBank/DDBJ databases">
        <title>Natrarchaeobius chitinivorans gen. nov., sp. nov., and Natrarchaeobius haloalkaliphilus sp. nov., alkaliphilic, chitin-utilizing haloarchaea from hypersaline alkaline lakes.</title>
        <authorList>
            <person name="Sorokin D.Y."/>
            <person name="Elcheninov A.G."/>
            <person name="Kostrikina N.A."/>
            <person name="Bale N.J."/>
            <person name="Sinninghe Damste J.S."/>
            <person name="Khijniak T.V."/>
            <person name="Kublanov I.V."/>
            <person name="Toshchakov S.V."/>
        </authorList>
    </citation>
    <scope>NUCLEOTIDE SEQUENCE [LARGE SCALE GENOMIC DNA]</scope>
    <source>
        <strain evidence="9 10">AArcht4T</strain>
    </source>
</reference>
<dbReference type="InterPro" id="IPR035906">
    <property type="entry name" value="MetI-like_sf"/>
</dbReference>
<dbReference type="Gene3D" id="1.10.3720.10">
    <property type="entry name" value="MetI-like"/>
    <property type="match status" value="1"/>
</dbReference>
<evidence type="ECO:0000256" key="6">
    <source>
        <dbReference type="ARBA" id="ARBA00023136"/>
    </source>
</evidence>
<dbReference type="GO" id="GO:0055085">
    <property type="term" value="P:transmembrane transport"/>
    <property type="evidence" value="ECO:0007669"/>
    <property type="project" value="InterPro"/>
</dbReference>
<feature type="transmembrane region" description="Helical" evidence="7">
    <location>
        <begin position="189"/>
        <end position="206"/>
    </location>
</feature>
<feature type="domain" description="ABC transmembrane type-1" evidence="8">
    <location>
        <begin position="87"/>
        <end position="263"/>
    </location>
</feature>
<feature type="transmembrane region" description="Helical" evidence="7">
    <location>
        <begin position="147"/>
        <end position="168"/>
    </location>
</feature>
<dbReference type="Proteomes" id="UP000282323">
    <property type="component" value="Unassembled WGS sequence"/>
</dbReference>
<keyword evidence="5 7" id="KW-1133">Transmembrane helix</keyword>
<sequence length="276" mass="30833">MALKNESLGGVIRDDVVEPVLRRVRENLLQTVLPITVLLVIWGGVASYISDPGTLPGPLITFEQTYYLTFTEDPYGLTALDHVRVTFVRAIVASVLVLLLSVVFGILMAVVKPVGDSLVNFLPLGMTVPAVVIILLSLVWFGFHESGLIFAVIVAATPFGVINMWQGARDVNIGLLEMAHSFDASNRMIWRHIYIPHLLPYLFGSYRYILGMVWKVTVLGEVFGLSDGLGAMLRTHFQFGNIEIVLGYLMLFVGIVLIIEYVFLKPLEDHLFRWRT</sequence>
<keyword evidence="2 7" id="KW-0813">Transport</keyword>
<dbReference type="PROSITE" id="PS50928">
    <property type="entry name" value="ABC_TM1"/>
    <property type="match status" value="1"/>
</dbReference>
<evidence type="ECO:0000256" key="2">
    <source>
        <dbReference type="ARBA" id="ARBA00022448"/>
    </source>
</evidence>
<name>A0A3N6LWB0_NATCH</name>
<comment type="subcellular location">
    <subcellularLocation>
        <location evidence="1 7">Cell membrane</location>
        <topology evidence="1 7">Multi-pass membrane protein</topology>
    </subcellularLocation>
</comment>
<dbReference type="SUPFAM" id="SSF161098">
    <property type="entry name" value="MetI-like"/>
    <property type="match status" value="1"/>
</dbReference>
<proteinExistence type="inferred from homology"/>
<keyword evidence="4 7" id="KW-0812">Transmembrane</keyword>
<evidence type="ECO:0000256" key="3">
    <source>
        <dbReference type="ARBA" id="ARBA00022475"/>
    </source>
</evidence>
<dbReference type="Pfam" id="PF00528">
    <property type="entry name" value="BPD_transp_1"/>
    <property type="match status" value="1"/>
</dbReference>
<dbReference type="PANTHER" id="PTHR30151:SF0">
    <property type="entry name" value="ABC TRANSPORTER PERMEASE PROTEIN MJ0413-RELATED"/>
    <property type="match status" value="1"/>
</dbReference>
<feature type="transmembrane region" description="Helical" evidence="7">
    <location>
        <begin position="87"/>
        <end position="111"/>
    </location>
</feature>
<dbReference type="GO" id="GO:0005886">
    <property type="term" value="C:plasma membrane"/>
    <property type="evidence" value="ECO:0007669"/>
    <property type="project" value="UniProtKB-SubCell"/>
</dbReference>
<feature type="transmembrane region" description="Helical" evidence="7">
    <location>
        <begin position="118"/>
        <end position="141"/>
    </location>
</feature>
<evidence type="ECO:0000256" key="4">
    <source>
        <dbReference type="ARBA" id="ARBA00022692"/>
    </source>
</evidence>
<dbReference type="AlphaFoldDB" id="A0A3N6LWB0"/>
<dbReference type="EMBL" id="REGA01000007">
    <property type="protein sequence ID" value="RQG94893.1"/>
    <property type="molecule type" value="Genomic_DNA"/>
</dbReference>
<gene>
    <name evidence="9" type="ORF">EA473_10365</name>
</gene>
<keyword evidence="3" id="KW-1003">Cell membrane</keyword>
<evidence type="ECO:0000259" key="8">
    <source>
        <dbReference type="PROSITE" id="PS50928"/>
    </source>
</evidence>
<dbReference type="CDD" id="cd06261">
    <property type="entry name" value="TM_PBP2"/>
    <property type="match status" value="1"/>
</dbReference>
<evidence type="ECO:0000313" key="9">
    <source>
        <dbReference type="EMBL" id="RQG94893.1"/>
    </source>
</evidence>